<reference evidence="1 2" key="2">
    <citation type="journal article" date="2022" name="Mol. Ecol. Resour.">
        <title>The genomes of chicory, endive, great burdock and yacon provide insights into Asteraceae paleo-polyploidization history and plant inulin production.</title>
        <authorList>
            <person name="Fan W."/>
            <person name="Wang S."/>
            <person name="Wang H."/>
            <person name="Wang A."/>
            <person name="Jiang F."/>
            <person name="Liu H."/>
            <person name="Zhao H."/>
            <person name="Xu D."/>
            <person name="Zhang Y."/>
        </authorList>
    </citation>
    <scope>NUCLEOTIDE SEQUENCE [LARGE SCALE GENOMIC DNA]</scope>
    <source>
        <strain evidence="2">cv. Punajuju</strain>
        <tissue evidence="1">Leaves</tissue>
    </source>
</reference>
<reference evidence="2" key="1">
    <citation type="journal article" date="2022" name="Mol. Ecol. Resour.">
        <title>The genomes of chicory, endive, great burdock and yacon provide insights into Asteraceae palaeo-polyploidization history and plant inulin production.</title>
        <authorList>
            <person name="Fan W."/>
            <person name="Wang S."/>
            <person name="Wang H."/>
            <person name="Wang A."/>
            <person name="Jiang F."/>
            <person name="Liu H."/>
            <person name="Zhao H."/>
            <person name="Xu D."/>
            <person name="Zhang Y."/>
        </authorList>
    </citation>
    <scope>NUCLEOTIDE SEQUENCE [LARGE SCALE GENOMIC DNA]</scope>
    <source>
        <strain evidence="2">cv. Punajuju</strain>
    </source>
</reference>
<name>A0ACB9GEZ0_CICIN</name>
<proteinExistence type="predicted"/>
<comment type="caution">
    <text evidence="1">The sequence shown here is derived from an EMBL/GenBank/DDBJ whole genome shotgun (WGS) entry which is preliminary data.</text>
</comment>
<evidence type="ECO:0000313" key="2">
    <source>
        <dbReference type="Proteomes" id="UP001055811"/>
    </source>
</evidence>
<protein>
    <submittedName>
        <fullName evidence="1">Uncharacterized protein</fullName>
    </submittedName>
</protein>
<dbReference type="Proteomes" id="UP001055811">
    <property type="component" value="Linkage Group LG02"/>
</dbReference>
<keyword evidence="2" id="KW-1185">Reference proteome</keyword>
<organism evidence="1 2">
    <name type="scientific">Cichorium intybus</name>
    <name type="common">Chicory</name>
    <dbReference type="NCBI Taxonomy" id="13427"/>
    <lineage>
        <taxon>Eukaryota</taxon>
        <taxon>Viridiplantae</taxon>
        <taxon>Streptophyta</taxon>
        <taxon>Embryophyta</taxon>
        <taxon>Tracheophyta</taxon>
        <taxon>Spermatophyta</taxon>
        <taxon>Magnoliopsida</taxon>
        <taxon>eudicotyledons</taxon>
        <taxon>Gunneridae</taxon>
        <taxon>Pentapetalae</taxon>
        <taxon>asterids</taxon>
        <taxon>campanulids</taxon>
        <taxon>Asterales</taxon>
        <taxon>Asteraceae</taxon>
        <taxon>Cichorioideae</taxon>
        <taxon>Cichorieae</taxon>
        <taxon>Cichoriinae</taxon>
        <taxon>Cichorium</taxon>
    </lineage>
</organism>
<evidence type="ECO:0000313" key="1">
    <source>
        <dbReference type="EMBL" id="KAI3781753.1"/>
    </source>
</evidence>
<gene>
    <name evidence="1" type="ORF">L2E82_11777</name>
</gene>
<dbReference type="EMBL" id="CM042010">
    <property type="protein sequence ID" value="KAI3781753.1"/>
    <property type="molecule type" value="Genomic_DNA"/>
</dbReference>
<accession>A0ACB9GEZ0</accession>
<sequence>MDKFIVYSEQLAKQTSLTSDIDKSTTDERTNHDGHTGSVRFHSRFQFRSTFQFDVLVLLPSVFLSDLLPSGIKNRTVCVSRIAMCPRCVHLIENYELAFLPWE</sequence>